<organism evidence="9 10">
    <name type="scientific">Chryseotalea sanaruensis</name>
    <dbReference type="NCBI Taxonomy" id="2482724"/>
    <lineage>
        <taxon>Bacteria</taxon>
        <taxon>Pseudomonadati</taxon>
        <taxon>Bacteroidota</taxon>
        <taxon>Cytophagia</taxon>
        <taxon>Cytophagales</taxon>
        <taxon>Chryseotaleaceae</taxon>
        <taxon>Chryseotalea</taxon>
    </lineage>
</organism>
<dbReference type="InterPro" id="IPR022764">
    <property type="entry name" value="Peptidase_S54_rhomboid_dom"/>
</dbReference>
<evidence type="ECO:0000313" key="10">
    <source>
        <dbReference type="Proteomes" id="UP000288227"/>
    </source>
</evidence>
<keyword evidence="5 7" id="KW-1133">Transmembrane helix</keyword>
<dbReference type="AlphaFoldDB" id="A0A401UF98"/>
<gene>
    <name evidence="9" type="ORF">SanaruYs_38300</name>
</gene>
<dbReference type="PANTHER" id="PTHR43731">
    <property type="entry name" value="RHOMBOID PROTEASE"/>
    <property type="match status" value="1"/>
</dbReference>
<dbReference type="PANTHER" id="PTHR43731:SF14">
    <property type="entry name" value="PRESENILIN-ASSOCIATED RHOMBOID-LIKE PROTEIN, MITOCHONDRIAL"/>
    <property type="match status" value="1"/>
</dbReference>
<reference evidence="9 10" key="1">
    <citation type="submission" date="2018-11" db="EMBL/GenBank/DDBJ databases">
        <title>Chryseotalea sanarue gen. nov., sp., nov., a member of the family Cytophagaceae, isolated from a brackish lake in Hamamatsu Japan.</title>
        <authorList>
            <person name="Maejima Y."/>
            <person name="Iino T."/>
            <person name="Muraguchi Y."/>
            <person name="Fukuda K."/>
            <person name="Ohkuma M."/>
            <person name="Moriuchi R."/>
            <person name="Dohra H."/>
            <person name="Kimbara K."/>
            <person name="Shintani M."/>
        </authorList>
    </citation>
    <scope>NUCLEOTIDE SEQUENCE [LARGE SCALE GENOMIC DNA]</scope>
    <source>
        <strain evidence="9 10">Ys</strain>
    </source>
</reference>
<feature type="transmembrane region" description="Helical" evidence="7">
    <location>
        <begin position="85"/>
        <end position="107"/>
    </location>
</feature>
<feature type="domain" description="Peptidase S54 rhomboid" evidence="8">
    <location>
        <begin position="46"/>
        <end position="186"/>
    </location>
</feature>
<dbReference type="GO" id="GO:0016020">
    <property type="term" value="C:membrane"/>
    <property type="evidence" value="ECO:0007669"/>
    <property type="project" value="UniProtKB-SubCell"/>
</dbReference>
<proteinExistence type="inferred from homology"/>
<evidence type="ECO:0000256" key="1">
    <source>
        <dbReference type="ARBA" id="ARBA00004141"/>
    </source>
</evidence>
<keyword evidence="10" id="KW-1185">Reference proteome</keyword>
<feature type="transmembrane region" description="Helical" evidence="7">
    <location>
        <begin position="146"/>
        <end position="164"/>
    </location>
</feature>
<evidence type="ECO:0000256" key="5">
    <source>
        <dbReference type="ARBA" id="ARBA00022989"/>
    </source>
</evidence>
<keyword evidence="3 7" id="KW-0812">Transmembrane</keyword>
<comment type="subcellular location">
    <subcellularLocation>
        <location evidence="1">Membrane</location>
        <topology evidence="1">Multi-pass membrane protein</topology>
    </subcellularLocation>
</comment>
<comment type="caution">
    <text evidence="9">The sequence shown here is derived from an EMBL/GenBank/DDBJ whole genome shotgun (WGS) entry which is preliminary data.</text>
</comment>
<evidence type="ECO:0000259" key="8">
    <source>
        <dbReference type="Pfam" id="PF01694"/>
    </source>
</evidence>
<dbReference type="Proteomes" id="UP000288227">
    <property type="component" value="Unassembled WGS sequence"/>
</dbReference>
<dbReference type="SUPFAM" id="SSF144091">
    <property type="entry name" value="Rhomboid-like"/>
    <property type="match status" value="1"/>
</dbReference>
<protein>
    <submittedName>
        <fullName evidence="9">Rhomboid family intramembrane serine protease</fullName>
    </submittedName>
</protein>
<dbReference type="RefSeq" id="WP_127124234.1">
    <property type="nucleotide sequence ID" value="NZ_BHXQ01000008.1"/>
</dbReference>
<name>A0A401UF98_9BACT</name>
<evidence type="ECO:0000256" key="7">
    <source>
        <dbReference type="SAM" id="Phobius"/>
    </source>
</evidence>
<dbReference type="Pfam" id="PF01694">
    <property type="entry name" value="Rhomboid"/>
    <property type="match status" value="1"/>
</dbReference>
<dbReference type="GO" id="GO:0004252">
    <property type="term" value="F:serine-type endopeptidase activity"/>
    <property type="evidence" value="ECO:0007669"/>
    <property type="project" value="InterPro"/>
</dbReference>
<dbReference type="OrthoDB" id="9807874at2"/>
<dbReference type="InterPro" id="IPR035952">
    <property type="entry name" value="Rhomboid-like_sf"/>
</dbReference>
<evidence type="ECO:0000256" key="4">
    <source>
        <dbReference type="ARBA" id="ARBA00022801"/>
    </source>
</evidence>
<dbReference type="GO" id="GO:0006508">
    <property type="term" value="P:proteolysis"/>
    <property type="evidence" value="ECO:0007669"/>
    <property type="project" value="UniProtKB-KW"/>
</dbReference>
<feature type="transmembrane region" description="Helical" evidence="7">
    <location>
        <begin position="49"/>
        <end position="73"/>
    </location>
</feature>
<evidence type="ECO:0000256" key="3">
    <source>
        <dbReference type="ARBA" id="ARBA00022692"/>
    </source>
</evidence>
<dbReference type="InterPro" id="IPR050925">
    <property type="entry name" value="Rhomboid_protease_S54"/>
</dbReference>
<comment type="similarity">
    <text evidence="2">Belongs to the peptidase S54 family.</text>
</comment>
<sequence length="199" mass="22326">MLNLTPVVRNIIILNVIVFILQNMFRSLHVTEILSLWNVGTENFRPYQLFSYMFAHGGFMHILFNMLALAFTAPILENYWGAKRFLLFYLITGIGAGVFNIAIDYFFLDGNSFGYMLGASGAVYGVLMGFGMMFPNMEIMLLIPPIPIKAKYLVFVLGGMSFLLDRSGGVAHLAHLGGVVFAFVMIQYWRSQGGRGGYF</sequence>
<evidence type="ECO:0000256" key="2">
    <source>
        <dbReference type="ARBA" id="ARBA00009045"/>
    </source>
</evidence>
<dbReference type="EMBL" id="BHXQ01000008">
    <property type="protein sequence ID" value="GCC53585.1"/>
    <property type="molecule type" value="Genomic_DNA"/>
</dbReference>
<feature type="transmembrane region" description="Helical" evidence="7">
    <location>
        <begin position="170"/>
        <end position="189"/>
    </location>
</feature>
<evidence type="ECO:0000313" key="9">
    <source>
        <dbReference type="EMBL" id="GCC53585.1"/>
    </source>
</evidence>
<accession>A0A401UF98</accession>
<feature type="transmembrane region" description="Helical" evidence="7">
    <location>
        <begin position="12"/>
        <end position="29"/>
    </location>
</feature>
<keyword evidence="9" id="KW-0645">Protease</keyword>
<dbReference type="Gene3D" id="1.20.1540.10">
    <property type="entry name" value="Rhomboid-like"/>
    <property type="match status" value="1"/>
</dbReference>
<evidence type="ECO:0000256" key="6">
    <source>
        <dbReference type="ARBA" id="ARBA00023136"/>
    </source>
</evidence>
<keyword evidence="6 7" id="KW-0472">Membrane</keyword>
<feature type="transmembrane region" description="Helical" evidence="7">
    <location>
        <begin position="113"/>
        <end position="134"/>
    </location>
</feature>
<keyword evidence="4" id="KW-0378">Hydrolase</keyword>